<gene>
    <name evidence="2" type="ORF">SAMN05216193_10984</name>
</gene>
<proteinExistence type="predicted"/>
<name>A0A1H0HZZ9_9PSED</name>
<dbReference type="STRING" id="198616.SAMN05216193_10984"/>
<protein>
    <submittedName>
        <fullName evidence="2">Uncharacterized protein</fullName>
    </submittedName>
</protein>
<dbReference type="EMBL" id="FNIJ01000009">
    <property type="protein sequence ID" value="SDO24735.1"/>
    <property type="molecule type" value="Genomic_DNA"/>
</dbReference>
<dbReference type="Proteomes" id="UP000242957">
    <property type="component" value="Unassembled WGS sequence"/>
</dbReference>
<evidence type="ECO:0000313" key="2">
    <source>
        <dbReference type="EMBL" id="SDO24735.1"/>
    </source>
</evidence>
<feature type="region of interest" description="Disordered" evidence="1">
    <location>
        <begin position="1"/>
        <end position="22"/>
    </location>
</feature>
<dbReference type="AlphaFoldDB" id="A0A1H0HZZ9"/>
<sequence>MSDNLEGHPPCPHQTNLNNKSEKTFNIREAECFISLTGAI</sequence>
<organism evidence="2 3">
    <name type="scientific">Pseudomonas jinjuensis</name>
    <dbReference type="NCBI Taxonomy" id="198616"/>
    <lineage>
        <taxon>Bacteria</taxon>
        <taxon>Pseudomonadati</taxon>
        <taxon>Pseudomonadota</taxon>
        <taxon>Gammaproteobacteria</taxon>
        <taxon>Pseudomonadales</taxon>
        <taxon>Pseudomonadaceae</taxon>
        <taxon>Pseudomonas</taxon>
    </lineage>
</organism>
<accession>A0A1H0HZZ9</accession>
<keyword evidence="3" id="KW-1185">Reference proteome</keyword>
<reference evidence="3" key="1">
    <citation type="submission" date="2016-10" db="EMBL/GenBank/DDBJ databases">
        <authorList>
            <person name="Varghese N."/>
            <person name="Submissions S."/>
        </authorList>
    </citation>
    <scope>NUCLEOTIDE SEQUENCE [LARGE SCALE GENOMIC DNA]</scope>
    <source>
        <strain evidence="3">JCM 21621</strain>
    </source>
</reference>
<evidence type="ECO:0000256" key="1">
    <source>
        <dbReference type="SAM" id="MobiDB-lite"/>
    </source>
</evidence>
<evidence type="ECO:0000313" key="3">
    <source>
        <dbReference type="Proteomes" id="UP000242957"/>
    </source>
</evidence>